<gene>
    <name evidence="2" type="ORF">ACFQDH_14240</name>
</gene>
<protein>
    <recommendedName>
        <fullName evidence="4">Peptidase MA-like domain-containing protein</fullName>
    </recommendedName>
</protein>
<keyword evidence="1" id="KW-0732">Signal</keyword>
<dbReference type="PROSITE" id="PS51257">
    <property type="entry name" value="PROKAR_LIPOPROTEIN"/>
    <property type="match status" value="1"/>
</dbReference>
<feature type="signal peptide" evidence="1">
    <location>
        <begin position="1"/>
        <end position="35"/>
    </location>
</feature>
<sequence>MKTSTRQAITRRMACCVGWVLVGGVVAGCSSSATGASHTVRDGQLVVTGSAPEARLRTVVRDARTAVDRVRKLWGSSVLTEPVHIEVPADDAGFRAAGGSAEPGAQIAATTTAAGRVVLAPALFSQVTGQGVVVVLTHELTHVALHQAGDSDIARWVVEGAAEFTAYRPTGLTLPRLAPQLAAAVRAGHVPIGPPSDARFRSAPQAAYQEAYAWCAFLVDRFGTTRFTGFVRSVHTGQLAEFAAAFGSSMRSLRPPFQQFLRTQVAADSTSSATGG</sequence>
<proteinExistence type="predicted"/>
<evidence type="ECO:0008006" key="4">
    <source>
        <dbReference type="Google" id="ProtNLM"/>
    </source>
</evidence>
<reference evidence="3" key="1">
    <citation type="journal article" date="2019" name="Int. J. Syst. Evol. Microbiol.">
        <title>The Global Catalogue of Microorganisms (GCM) 10K type strain sequencing project: providing services to taxonomists for standard genome sequencing and annotation.</title>
        <authorList>
            <consortium name="The Broad Institute Genomics Platform"/>
            <consortium name="The Broad Institute Genome Sequencing Center for Infectious Disease"/>
            <person name="Wu L."/>
            <person name="Ma J."/>
        </authorList>
    </citation>
    <scope>NUCLEOTIDE SEQUENCE [LARGE SCALE GENOMIC DNA]</scope>
    <source>
        <strain evidence="3">CCUG 58127</strain>
    </source>
</reference>
<evidence type="ECO:0000256" key="1">
    <source>
        <dbReference type="SAM" id="SignalP"/>
    </source>
</evidence>
<organism evidence="2 3">
    <name type="scientific">Flexivirga alba</name>
    <dbReference type="NCBI Taxonomy" id="702742"/>
    <lineage>
        <taxon>Bacteria</taxon>
        <taxon>Bacillati</taxon>
        <taxon>Actinomycetota</taxon>
        <taxon>Actinomycetes</taxon>
        <taxon>Micrococcales</taxon>
        <taxon>Dermacoccaceae</taxon>
        <taxon>Flexivirga</taxon>
    </lineage>
</organism>
<name>A0ABW2AHZ0_9MICO</name>
<evidence type="ECO:0000313" key="3">
    <source>
        <dbReference type="Proteomes" id="UP001596298"/>
    </source>
</evidence>
<evidence type="ECO:0000313" key="2">
    <source>
        <dbReference type="EMBL" id="MFC6706382.1"/>
    </source>
</evidence>
<dbReference type="Proteomes" id="UP001596298">
    <property type="component" value="Unassembled WGS sequence"/>
</dbReference>
<dbReference type="RefSeq" id="WP_382402384.1">
    <property type="nucleotide sequence ID" value="NZ_JBHSWH010000001.1"/>
</dbReference>
<comment type="caution">
    <text evidence="2">The sequence shown here is derived from an EMBL/GenBank/DDBJ whole genome shotgun (WGS) entry which is preliminary data.</text>
</comment>
<dbReference type="EMBL" id="JBHSWH010000001">
    <property type="protein sequence ID" value="MFC6706382.1"/>
    <property type="molecule type" value="Genomic_DNA"/>
</dbReference>
<keyword evidence="3" id="KW-1185">Reference proteome</keyword>
<accession>A0ABW2AHZ0</accession>
<feature type="chain" id="PRO_5046518210" description="Peptidase MA-like domain-containing protein" evidence="1">
    <location>
        <begin position="36"/>
        <end position="276"/>
    </location>
</feature>